<protein>
    <recommendedName>
        <fullName evidence="3">RNA-directed DNA polymerase from transposon BS</fullName>
    </recommendedName>
</protein>
<evidence type="ECO:0008006" key="3">
    <source>
        <dbReference type="Google" id="ProtNLM"/>
    </source>
</evidence>
<dbReference type="EMBL" id="BGZK01000208">
    <property type="protein sequence ID" value="GBP28538.1"/>
    <property type="molecule type" value="Genomic_DNA"/>
</dbReference>
<dbReference type="AlphaFoldDB" id="A0A4C1UQ20"/>
<sequence length="240" mass="26492">MQHENLARLKRVSTALEEVDTPNLNVIPDDIVSNNDIDTAIGALTKHIRSVVKRCQRKVPANSDRRGLPADVRELIRAKTQRRASAYPTPEYRSRARASNANIELQCSLNPAPPDLEHVNRVENEVLRRSSLPPKDDLPSVSADEVQKLIRELKPRKAPGLDGHFCQRLITAGVPQGSTLPAALPAYTNDIPRPQTGVQLALFADDTALYLSGSNFRIITSPPEGHRRADAMVPNLENRG</sequence>
<evidence type="ECO:0000313" key="2">
    <source>
        <dbReference type="Proteomes" id="UP000299102"/>
    </source>
</evidence>
<accession>A0A4C1UQ20</accession>
<reference evidence="1 2" key="1">
    <citation type="journal article" date="2019" name="Commun. Biol.">
        <title>The bagworm genome reveals a unique fibroin gene that provides high tensile strength.</title>
        <authorList>
            <person name="Kono N."/>
            <person name="Nakamura H."/>
            <person name="Ohtoshi R."/>
            <person name="Tomita M."/>
            <person name="Numata K."/>
            <person name="Arakawa K."/>
        </authorList>
    </citation>
    <scope>NUCLEOTIDE SEQUENCE [LARGE SCALE GENOMIC DNA]</scope>
</reference>
<comment type="caution">
    <text evidence="1">The sequence shown here is derived from an EMBL/GenBank/DDBJ whole genome shotgun (WGS) entry which is preliminary data.</text>
</comment>
<dbReference type="Proteomes" id="UP000299102">
    <property type="component" value="Unassembled WGS sequence"/>
</dbReference>
<proteinExistence type="predicted"/>
<dbReference type="OrthoDB" id="6764815at2759"/>
<gene>
    <name evidence="1" type="ORF">EVAR_23003_1</name>
</gene>
<evidence type="ECO:0000313" key="1">
    <source>
        <dbReference type="EMBL" id="GBP28538.1"/>
    </source>
</evidence>
<name>A0A4C1UQ20_EUMVA</name>
<organism evidence="1 2">
    <name type="scientific">Eumeta variegata</name>
    <name type="common">Bagworm moth</name>
    <name type="synonym">Eumeta japonica</name>
    <dbReference type="NCBI Taxonomy" id="151549"/>
    <lineage>
        <taxon>Eukaryota</taxon>
        <taxon>Metazoa</taxon>
        <taxon>Ecdysozoa</taxon>
        <taxon>Arthropoda</taxon>
        <taxon>Hexapoda</taxon>
        <taxon>Insecta</taxon>
        <taxon>Pterygota</taxon>
        <taxon>Neoptera</taxon>
        <taxon>Endopterygota</taxon>
        <taxon>Lepidoptera</taxon>
        <taxon>Glossata</taxon>
        <taxon>Ditrysia</taxon>
        <taxon>Tineoidea</taxon>
        <taxon>Psychidae</taxon>
        <taxon>Oiketicinae</taxon>
        <taxon>Eumeta</taxon>
    </lineage>
</organism>
<keyword evidence="2" id="KW-1185">Reference proteome</keyword>